<feature type="compositionally biased region" description="Polar residues" evidence="6">
    <location>
        <begin position="133"/>
        <end position="185"/>
    </location>
</feature>
<dbReference type="InterPro" id="IPR049883">
    <property type="entry name" value="NOTCH1_EGF-like"/>
</dbReference>
<dbReference type="SMART" id="SM00179">
    <property type="entry name" value="EGF_CA"/>
    <property type="match status" value="4"/>
</dbReference>
<dbReference type="GO" id="GO:0005509">
    <property type="term" value="F:calcium ion binding"/>
    <property type="evidence" value="ECO:0007669"/>
    <property type="project" value="InterPro"/>
</dbReference>
<dbReference type="PANTHER" id="PTHR24050:SF28">
    <property type="entry name" value="UROMODULIN-LIKE"/>
    <property type="match status" value="1"/>
</dbReference>
<dbReference type="CDD" id="cd00054">
    <property type="entry name" value="EGF_CA"/>
    <property type="match status" value="2"/>
</dbReference>
<protein>
    <submittedName>
        <fullName evidence="9">Fibropellin-1-like</fullName>
    </submittedName>
</protein>
<feature type="domain" description="EGF-like" evidence="7">
    <location>
        <begin position="483"/>
        <end position="518"/>
    </location>
</feature>
<feature type="non-terminal residue" evidence="9">
    <location>
        <position position="525"/>
    </location>
</feature>
<dbReference type="InterPro" id="IPR001881">
    <property type="entry name" value="EGF-like_Ca-bd_dom"/>
</dbReference>
<evidence type="ECO:0000256" key="5">
    <source>
        <dbReference type="PROSITE-ProRule" id="PRU00076"/>
    </source>
</evidence>
<feature type="disulfide bond" evidence="5">
    <location>
        <begin position="210"/>
        <end position="219"/>
    </location>
</feature>
<keyword evidence="3" id="KW-0677">Repeat</keyword>
<dbReference type="GeneID" id="106176171"/>
<dbReference type="PROSITE" id="PS00022">
    <property type="entry name" value="EGF_1"/>
    <property type="match status" value="2"/>
</dbReference>
<evidence type="ECO:0000313" key="9">
    <source>
        <dbReference type="RefSeq" id="XP_023930061.1"/>
    </source>
</evidence>
<proteinExistence type="predicted"/>
<feature type="compositionally biased region" description="Low complexity" evidence="6">
    <location>
        <begin position="118"/>
        <end position="132"/>
    </location>
</feature>
<feature type="compositionally biased region" description="Polar residues" evidence="6">
    <location>
        <begin position="25"/>
        <end position="117"/>
    </location>
</feature>
<feature type="region of interest" description="Disordered" evidence="6">
    <location>
        <begin position="1"/>
        <end position="185"/>
    </location>
</feature>
<evidence type="ECO:0000256" key="4">
    <source>
        <dbReference type="ARBA" id="ARBA00023157"/>
    </source>
</evidence>
<evidence type="ECO:0000259" key="7">
    <source>
        <dbReference type="PROSITE" id="PS50026"/>
    </source>
</evidence>
<keyword evidence="2" id="KW-0732">Signal</keyword>
<evidence type="ECO:0000256" key="6">
    <source>
        <dbReference type="SAM" id="MobiDB-lite"/>
    </source>
</evidence>
<reference evidence="9" key="1">
    <citation type="submission" date="2025-08" db="UniProtKB">
        <authorList>
            <consortium name="RefSeq"/>
        </authorList>
    </citation>
    <scope>IDENTIFICATION</scope>
    <source>
        <tissue evidence="9">Gonads</tissue>
    </source>
</reference>
<dbReference type="RefSeq" id="XP_023930061.1">
    <property type="nucleotide sequence ID" value="XM_024074293.1"/>
</dbReference>
<dbReference type="KEGG" id="lak:106176171"/>
<dbReference type="InterPro" id="IPR018097">
    <property type="entry name" value="EGF_Ca-bd_CS"/>
</dbReference>
<keyword evidence="1 5" id="KW-0245">EGF-like domain</keyword>
<evidence type="ECO:0000256" key="3">
    <source>
        <dbReference type="ARBA" id="ARBA00022737"/>
    </source>
</evidence>
<feature type="disulfide bond" evidence="5">
    <location>
        <begin position="508"/>
        <end position="517"/>
    </location>
</feature>
<evidence type="ECO:0000256" key="2">
    <source>
        <dbReference type="ARBA" id="ARBA00022729"/>
    </source>
</evidence>
<feature type="domain" description="EGF-like" evidence="7">
    <location>
        <begin position="222"/>
        <end position="259"/>
    </location>
</feature>
<sequence>MSTSETVPTTVPPTSDSSKAITPGLNESESKNTGSPSVTTVGRISSVGVTVTTSLNTSAGKPVSAVTTSSSLEMTTRNSSEKSTGTSAGSTPSETSIGPSTPSSSATNGLDSTGPTASDTSIGSSTKSPSTSVAVESTGSTPSETSIGPSTPPSSATNGLDSTGPTASDTSIGSTTKSPSTSVAAESTVNPCSNVKCVNGGTCDSGVCKCATGFTGVDCSTEIDECKSNPCEDPLAYCKNTIGGHECLCLPAYFKENDTDVCKKPKQQLKAELTFEKITVGNTPVNSALIFGDPNSPDAKYYKTEVIKNVEIQLKQTFVGNDSISAVKVTNLRQGSLIVDFILYFVNQTSNATEFSKKLQEIIKDITNCTDGNASCTFGNITGFLLDSLKTRDVNFCKDYLPCDLETTTCSGNITAGNYFCNCKPGFERYPGEQRIIGACKDIDECKTEKHTCGKLKCINTAGSYQCECKYGENRDPDSGNCKDVCSGVTCNDKGTCERDESSFFCRCQHGHTGRECEATDSQAQ</sequence>
<dbReference type="SUPFAM" id="SSF57196">
    <property type="entry name" value="EGF/Laminin"/>
    <property type="match status" value="2"/>
</dbReference>
<keyword evidence="8" id="KW-1185">Reference proteome</keyword>
<dbReference type="Gene3D" id="2.10.25.10">
    <property type="entry name" value="Laminin"/>
    <property type="match status" value="4"/>
</dbReference>
<dbReference type="InterPro" id="IPR009030">
    <property type="entry name" value="Growth_fac_rcpt_cys_sf"/>
</dbReference>
<feature type="compositionally biased region" description="Low complexity" evidence="6">
    <location>
        <begin position="1"/>
        <end position="18"/>
    </location>
</feature>
<evidence type="ECO:0000313" key="8">
    <source>
        <dbReference type="Proteomes" id="UP000085678"/>
    </source>
</evidence>
<dbReference type="InterPro" id="IPR052235">
    <property type="entry name" value="Nephronectin_domain"/>
</dbReference>
<dbReference type="STRING" id="7574.A0A2R2MIK9"/>
<dbReference type="FunFam" id="2.10.25.10:FF:000038">
    <property type="entry name" value="Fibrillin 2"/>
    <property type="match status" value="1"/>
</dbReference>
<dbReference type="OrthoDB" id="5953235at2759"/>
<organism evidence="8 9">
    <name type="scientific">Lingula anatina</name>
    <name type="common">Brachiopod</name>
    <name type="synonym">Lingula unguis</name>
    <dbReference type="NCBI Taxonomy" id="7574"/>
    <lineage>
        <taxon>Eukaryota</taxon>
        <taxon>Metazoa</taxon>
        <taxon>Spiralia</taxon>
        <taxon>Lophotrochozoa</taxon>
        <taxon>Brachiopoda</taxon>
        <taxon>Linguliformea</taxon>
        <taxon>Lingulata</taxon>
        <taxon>Lingulida</taxon>
        <taxon>Linguloidea</taxon>
        <taxon>Lingulidae</taxon>
        <taxon>Lingula</taxon>
    </lineage>
</organism>
<dbReference type="PANTHER" id="PTHR24050">
    <property type="entry name" value="PA14 DOMAIN-CONTAINING PROTEIN"/>
    <property type="match status" value="1"/>
</dbReference>
<gene>
    <name evidence="9" type="primary">LOC106176171</name>
</gene>
<evidence type="ECO:0000256" key="1">
    <source>
        <dbReference type="ARBA" id="ARBA00022536"/>
    </source>
</evidence>
<dbReference type="PROSITE" id="PS50026">
    <property type="entry name" value="EGF_3"/>
    <property type="match status" value="3"/>
</dbReference>
<dbReference type="SUPFAM" id="SSF57184">
    <property type="entry name" value="Growth factor receptor domain"/>
    <property type="match status" value="1"/>
</dbReference>
<feature type="domain" description="EGF-like" evidence="7">
    <location>
        <begin position="188"/>
        <end position="220"/>
    </location>
</feature>
<dbReference type="PROSITE" id="PS01187">
    <property type="entry name" value="EGF_CA"/>
    <property type="match status" value="1"/>
</dbReference>
<dbReference type="InterPro" id="IPR000742">
    <property type="entry name" value="EGF"/>
</dbReference>
<accession>A0A2R2MIK9</accession>
<dbReference type="SMART" id="SM00181">
    <property type="entry name" value="EGF"/>
    <property type="match status" value="5"/>
</dbReference>
<dbReference type="AlphaFoldDB" id="A0A2R2MIK9"/>
<comment type="caution">
    <text evidence="5">Lacks conserved residue(s) required for the propagation of feature annotation.</text>
</comment>
<dbReference type="PROSITE" id="PS01186">
    <property type="entry name" value="EGF_2"/>
    <property type="match status" value="1"/>
</dbReference>
<name>A0A2R2MIK9_LINAN</name>
<dbReference type="InParanoid" id="A0A2R2MIK9"/>
<keyword evidence="4 5" id="KW-1015">Disulfide bond</keyword>
<dbReference type="Proteomes" id="UP000085678">
    <property type="component" value="Unplaced"/>
</dbReference>
<dbReference type="Pfam" id="PF07645">
    <property type="entry name" value="EGF_CA"/>
    <property type="match status" value="2"/>
</dbReference>